<evidence type="ECO:0000256" key="8">
    <source>
        <dbReference type="ARBA" id="ARBA00022989"/>
    </source>
</evidence>
<dbReference type="Pfam" id="PF00528">
    <property type="entry name" value="BPD_transp_1"/>
    <property type="match status" value="2"/>
</dbReference>
<evidence type="ECO:0000256" key="3">
    <source>
        <dbReference type="ARBA" id="ARBA00007069"/>
    </source>
</evidence>
<dbReference type="AlphaFoldDB" id="A0A080N3E4"/>
<keyword evidence="4" id="KW-0813">Transport</keyword>
<evidence type="ECO:0000256" key="1">
    <source>
        <dbReference type="ARBA" id="ARBA00003510"/>
    </source>
</evidence>
<dbReference type="InterPro" id="IPR051124">
    <property type="entry name" value="Phosphate_Transport_Permease"/>
</dbReference>
<dbReference type="InterPro" id="IPR005672">
    <property type="entry name" value="Phosphate_PstA"/>
</dbReference>
<comment type="caution">
    <text evidence="12">The sequence shown here is derived from an EMBL/GenBank/DDBJ whole genome shotgun (WGS) entry which is preliminary data.</text>
</comment>
<evidence type="ECO:0000256" key="2">
    <source>
        <dbReference type="ARBA" id="ARBA00004651"/>
    </source>
</evidence>
<feature type="domain" description="ABC transmembrane type-1" evidence="11">
    <location>
        <begin position="499"/>
        <end position="718"/>
    </location>
</feature>
<comment type="subcellular location">
    <subcellularLocation>
        <location evidence="2">Cell membrane</location>
        <topology evidence="2">Multi-pass membrane protein</topology>
    </subcellularLocation>
</comment>
<feature type="transmembrane region" description="Helical" evidence="10">
    <location>
        <begin position="441"/>
        <end position="462"/>
    </location>
</feature>
<keyword evidence="6" id="KW-0592">Phosphate transport</keyword>
<dbReference type="NCBIfam" id="TIGR02138">
    <property type="entry name" value="phosphate_pstC"/>
    <property type="match status" value="1"/>
</dbReference>
<gene>
    <name evidence="12" type="ORF">BBOMB_0859</name>
</gene>
<evidence type="ECO:0000259" key="11">
    <source>
        <dbReference type="PROSITE" id="PS50928"/>
    </source>
</evidence>
<dbReference type="CDD" id="cd06261">
    <property type="entry name" value="TM_PBP2"/>
    <property type="match status" value="2"/>
</dbReference>
<evidence type="ECO:0000256" key="9">
    <source>
        <dbReference type="ARBA" id="ARBA00023136"/>
    </source>
</evidence>
<feature type="transmembrane region" description="Helical" evidence="10">
    <location>
        <begin position="313"/>
        <end position="334"/>
    </location>
</feature>
<evidence type="ECO:0000256" key="6">
    <source>
        <dbReference type="ARBA" id="ARBA00022592"/>
    </source>
</evidence>
<dbReference type="eggNOG" id="COG0573">
    <property type="taxonomic scope" value="Bacteria"/>
</dbReference>
<keyword evidence="5" id="KW-1003">Cell membrane</keyword>
<evidence type="ECO:0000256" key="5">
    <source>
        <dbReference type="ARBA" id="ARBA00022475"/>
    </source>
</evidence>
<feature type="transmembrane region" description="Helical" evidence="10">
    <location>
        <begin position="619"/>
        <end position="640"/>
    </location>
</feature>
<keyword evidence="9 10" id="KW-0472">Membrane</keyword>
<dbReference type="Proteomes" id="UP000028730">
    <property type="component" value="Unassembled WGS sequence"/>
</dbReference>
<feature type="domain" description="ABC transmembrane type-1" evidence="11">
    <location>
        <begin position="111"/>
        <end position="338"/>
    </location>
</feature>
<dbReference type="STRING" id="1341695.BBOMB_0859"/>
<evidence type="ECO:0000256" key="7">
    <source>
        <dbReference type="ARBA" id="ARBA00022692"/>
    </source>
</evidence>
<comment type="similarity">
    <text evidence="3">Belongs to the binding-protein-dependent transport system permease family. CysTW subfamily.</text>
</comment>
<keyword evidence="13" id="KW-1185">Reference proteome</keyword>
<dbReference type="InterPro" id="IPR000515">
    <property type="entry name" value="MetI-like"/>
</dbReference>
<reference evidence="12 13" key="1">
    <citation type="journal article" date="2014" name="Appl. Environ. Microbiol.">
        <title>Genomic encyclopedia of type strains of the genus Bifidobacterium.</title>
        <authorList>
            <person name="Milani C."/>
            <person name="Lugli G.A."/>
            <person name="Duranti S."/>
            <person name="Turroni F."/>
            <person name="Bottacini F."/>
            <person name="Mangifesta M."/>
            <person name="Sanchez B."/>
            <person name="Viappiani A."/>
            <person name="Mancabelli L."/>
            <person name="Taminiau B."/>
            <person name="Delcenserie V."/>
            <person name="Barrangou R."/>
            <person name="Margolles A."/>
            <person name="van Sinderen D."/>
            <person name="Ventura M."/>
        </authorList>
    </citation>
    <scope>NUCLEOTIDE SEQUENCE [LARGE SCALE GENOMIC DNA]</scope>
    <source>
        <strain evidence="12 13">DSM 19703</strain>
    </source>
</reference>
<dbReference type="EMBL" id="ATLK01000001">
    <property type="protein sequence ID" value="KFF31491.1"/>
    <property type="molecule type" value="Genomic_DNA"/>
</dbReference>
<dbReference type="PROSITE" id="PS50928">
    <property type="entry name" value="ABC_TM1"/>
    <property type="match status" value="2"/>
</dbReference>
<feature type="transmembrane region" description="Helical" evidence="10">
    <location>
        <begin position="700"/>
        <end position="721"/>
    </location>
</feature>
<dbReference type="Gene3D" id="1.10.3720.10">
    <property type="entry name" value="MetI-like"/>
    <property type="match status" value="2"/>
</dbReference>
<protein>
    <submittedName>
        <fullName evidence="12">Phosphate ABC transporter, permease protein</fullName>
    </submittedName>
</protein>
<name>A0A080N3E4_9BIFI</name>
<evidence type="ECO:0000313" key="13">
    <source>
        <dbReference type="Proteomes" id="UP000028730"/>
    </source>
</evidence>
<feature type="transmembrane region" description="Helical" evidence="10">
    <location>
        <begin position="110"/>
        <end position="140"/>
    </location>
</feature>
<feature type="transmembrane region" description="Helical" evidence="10">
    <location>
        <begin position="275"/>
        <end position="293"/>
    </location>
</feature>
<dbReference type="SUPFAM" id="SSF161098">
    <property type="entry name" value="MetI-like"/>
    <property type="match status" value="2"/>
</dbReference>
<keyword evidence="8 10" id="KW-1133">Transmembrane helix</keyword>
<feature type="transmembrane region" description="Helical" evidence="10">
    <location>
        <begin position="536"/>
        <end position="564"/>
    </location>
</feature>
<dbReference type="GO" id="GO:0005886">
    <property type="term" value="C:plasma membrane"/>
    <property type="evidence" value="ECO:0007669"/>
    <property type="project" value="UniProtKB-SubCell"/>
</dbReference>
<organism evidence="12 13">
    <name type="scientific">Bifidobacterium bombi DSM 19703</name>
    <dbReference type="NCBI Taxonomy" id="1341695"/>
    <lineage>
        <taxon>Bacteria</taxon>
        <taxon>Bacillati</taxon>
        <taxon>Actinomycetota</taxon>
        <taxon>Actinomycetes</taxon>
        <taxon>Bifidobacteriales</taxon>
        <taxon>Bifidobacteriaceae</taxon>
        <taxon>Bifidobacterium</taxon>
    </lineage>
</organism>
<comment type="function">
    <text evidence="1">Part of the binding-protein-dependent transport system for phosphate; probably responsible for the translocation of the substrate across the membrane.</text>
</comment>
<dbReference type="PANTHER" id="PTHR30425">
    <property type="entry name" value="PHOSPHATE TRANSPORT SYSTEM PERMEASE PROTEIN PST"/>
    <property type="match status" value="1"/>
</dbReference>
<feature type="transmembrane region" description="Helical" evidence="10">
    <location>
        <begin position="498"/>
        <end position="524"/>
    </location>
</feature>
<evidence type="ECO:0000313" key="12">
    <source>
        <dbReference type="EMBL" id="KFF31491.1"/>
    </source>
</evidence>
<dbReference type="GO" id="GO:0005315">
    <property type="term" value="F:phosphate transmembrane transporter activity"/>
    <property type="evidence" value="ECO:0007669"/>
    <property type="project" value="InterPro"/>
</dbReference>
<proteinExistence type="inferred from homology"/>
<dbReference type="NCBIfam" id="TIGR00974">
    <property type="entry name" value="3a0107s02c"/>
    <property type="match status" value="1"/>
</dbReference>
<dbReference type="GO" id="GO:0035435">
    <property type="term" value="P:phosphate ion transmembrane transport"/>
    <property type="evidence" value="ECO:0007669"/>
    <property type="project" value="InterPro"/>
</dbReference>
<sequence length="731" mass="77492">MGAHGKASETAFEEARDGRVQEPDVMRVPGLGDRSDGVAPNGQRHTGDVVFRFLVYAAGIAILFVLGAVLLFLLARAWPVFAADDLQASSTFQGLSGGKASGFWQYVGPLLFGTVIVSALALAIAFFVAIGVALFIVYYAPKWLARVLNAMVDLLAAIPSVIYGLWGSTVLVPASYGFWRWLARYFGWIPLFAGPAAAPPRTVATVSVVLAVMIMPIIASMTRDLFTGAPQLTREAALALGATKWEAIRMAVLPVARSGMVSASMLALGRAFGETMAVMMILSPGLTYSLRLLQASHTQTIAANIASQFPEASGLGVSALIATGLVLFLVTFVVNAIARAITTRATGVRESGDSLWQDIRHVVTRFVSKVAGWFKADTGTIRAEAAGAHETGQVASDVTQERKADVHVAGVSVDTELDFARFRPTSELLHWRKAKNGIMSTLILCVFVFAMIPLVSLLWTTIQRGAGRLNLNFLTYNMSGVVGGRPTPSGGYGGAEHAIIGTLEVTFGAMAISVPLGILCAVYLTEYAHGGKLAHAVAMMVGVMSGVPSIVAGLFAYSLFTIVFGPGMLSGFEGSVALSLLMVPTVVNSSVEMIRAVPVDLREAAYALGVTKQRTITRIVLRTALPGIISGVLLAIARVIGETAPLLMTAGFISTTNWNLFSGQMTTLPVYVYQEYQKLSVTCTVSAGPACIADIPTQRAWAAALVLIVLVLLLNFAGRAVQKIFTPKVGR</sequence>
<dbReference type="InterPro" id="IPR035906">
    <property type="entry name" value="MetI-like_sf"/>
</dbReference>
<feature type="transmembrane region" description="Helical" evidence="10">
    <location>
        <begin position="203"/>
        <end position="222"/>
    </location>
</feature>
<evidence type="ECO:0000256" key="10">
    <source>
        <dbReference type="SAM" id="Phobius"/>
    </source>
</evidence>
<accession>A0A080N3E4</accession>
<dbReference type="PANTHER" id="PTHR30425:SF1">
    <property type="entry name" value="PHOSPHATE TRANSPORT SYSTEM PERMEASE PROTEIN PSTC"/>
    <property type="match status" value="1"/>
</dbReference>
<keyword evidence="7 10" id="KW-0812">Transmembrane</keyword>
<dbReference type="InterPro" id="IPR011864">
    <property type="entry name" value="Phosphate_PstC"/>
</dbReference>
<feature type="transmembrane region" description="Helical" evidence="10">
    <location>
        <begin position="53"/>
        <end position="75"/>
    </location>
</feature>
<evidence type="ECO:0000256" key="4">
    <source>
        <dbReference type="ARBA" id="ARBA00022448"/>
    </source>
</evidence>
<dbReference type="eggNOG" id="COG0581">
    <property type="taxonomic scope" value="Bacteria"/>
</dbReference>